<dbReference type="AlphaFoldDB" id="A0A4R2KZH5"/>
<dbReference type="InterPro" id="IPR020846">
    <property type="entry name" value="MFS_dom"/>
</dbReference>
<evidence type="ECO:0000256" key="4">
    <source>
        <dbReference type="SAM" id="Phobius"/>
    </source>
</evidence>
<feature type="transmembrane region" description="Helical" evidence="4">
    <location>
        <begin position="145"/>
        <end position="165"/>
    </location>
</feature>
<feature type="transmembrane region" description="Helical" evidence="4">
    <location>
        <begin position="85"/>
        <end position="110"/>
    </location>
</feature>
<evidence type="ECO:0000313" key="6">
    <source>
        <dbReference type="EMBL" id="TCO78327.1"/>
    </source>
</evidence>
<feature type="transmembrane region" description="Helical" evidence="4">
    <location>
        <begin position="298"/>
        <end position="316"/>
    </location>
</feature>
<feature type="transmembrane region" description="Helical" evidence="4">
    <location>
        <begin position="232"/>
        <end position="253"/>
    </location>
</feature>
<dbReference type="OrthoDB" id="1404228at2"/>
<dbReference type="Gene3D" id="1.20.1250.20">
    <property type="entry name" value="MFS general substrate transporter like domains"/>
    <property type="match status" value="1"/>
</dbReference>
<evidence type="ECO:0000256" key="2">
    <source>
        <dbReference type="ARBA" id="ARBA00022989"/>
    </source>
</evidence>
<feature type="transmembrane region" description="Helical" evidence="4">
    <location>
        <begin position="322"/>
        <end position="344"/>
    </location>
</feature>
<evidence type="ECO:0000313" key="7">
    <source>
        <dbReference type="Proteomes" id="UP000294980"/>
    </source>
</evidence>
<dbReference type="PANTHER" id="PTHR11360:SF308">
    <property type="entry name" value="BLL3089 PROTEIN"/>
    <property type="match status" value="1"/>
</dbReference>
<feature type="transmembrane region" description="Helical" evidence="4">
    <location>
        <begin position="116"/>
        <end position="133"/>
    </location>
</feature>
<evidence type="ECO:0000256" key="3">
    <source>
        <dbReference type="ARBA" id="ARBA00023136"/>
    </source>
</evidence>
<evidence type="ECO:0000259" key="5">
    <source>
        <dbReference type="PROSITE" id="PS50850"/>
    </source>
</evidence>
<dbReference type="InterPro" id="IPR036259">
    <property type="entry name" value="MFS_trans_sf"/>
</dbReference>
<feature type="transmembrane region" description="Helical" evidence="4">
    <location>
        <begin position="383"/>
        <end position="403"/>
    </location>
</feature>
<keyword evidence="1 4" id="KW-0812">Transmembrane</keyword>
<evidence type="ECO:0000256" key="1">
    <source>
        <dbReference type="ARBA" id="ARBA00022692"/>
    </source>
</evidence>
<keyword evidence="3 4" id="KW-0472">Membrane</keyword>
<dbReference type="InterPro" id="IPR050327">
    <property type="entry name" value="Proton-linked_MCT"/>
</dbReference>
<proteinExistence type="predicted"/>
<dbReference type="RefSeq" id="WP_117316377.1">
    <property type="nucleotide sequence ID" value="NZ_QQSW01000006.1"/>
</dbReference>
<accession>A0A4R2KZH5</accession>
<dbReference type="InterPro" id="IPR011701">
    <property type="entry name" value="MFS"/>
</dbReference>
<dbReference type="EMBL" id="SLWX01000001">
    <property type="protein sequence ID" value="TCO78327.1"/>
    <property type="molecule type" value="Genomic_DNA"/>
</dbReference>
<dbReference type="GO" id="GO:0022857">
    <property type="term" value="F:transmembrane transporter activity"/>
    <property type="evidence" value="ECO:0007669"/>
    <property type="project" value="InterPro"/>
</dbReference>
<feature type="transmembrane region" description="Helical" evidence="4">
    <location>
        <begin position="52"/>
        <end position="73"/>
    </location>
</feature>
<dbReference type="Proteomes" id="UP000294980">
    <property type="component" value="Unassembled WGS sequence"/>
</dbReference>
<organism evidence="6 7">
    <name type="scientific">Chromatocurvus halotolerans</name>
    <dbReference type="NCBI Taxonomy" id="1132028"/>
    <lineage>
        <taxon>Bacteria</taxon>
        <taxon>Pseudomonadati</taxon>
        <taxon>Pseudomonadota</taxon>
        <taxon>Gammaproteobacteria</taxon>
        <taxon>Cellvibrionales</taxon>
        <taxon>Halieaceae</taxon>
        <taxon>Chromatocurvus</taxon>
    </lineage>
</organism>
<sequence>MKSFLPLLRREWRLLLFGFLMTFGSSYGQTFFIALFSGDIREELNLGHSEFGLLYSGATLLSAFLLLWTGSLIDRWDLRSASYLIVLGLGAGCYLTGLASGPVLLFFGFLLLRHTGQALMSMAGLTSVVRYIPDGRGKASAIATSGFAVAEALLPLLAVALLASWGWRQSFFAWGTVLLLVMPPLVWLLLRDHGRRHAQYLDTLRPEYRSDGTQNPAARRQWSRADMLRDPLLYLFLPALMAQPLLFTGFMFHQVQLVAEKGWTLPFWAGLYVLYALTSSAVKFVTGLMIDRFGAQPLLPFMILPLGASLLLLGLADAAWAAVGFMLLIGVSTGLYTTAASPFYAERYGTLHLGAIKSVTTALMVCASAIAPVVMGWGLDAGVTLSAMALVAAAYVALASALAEVGCRRDARIGA</sequence>
<dbReference type="Pfam" id="PF07690">
    <property type="entry name" value="MFS_1"/>
    <property type="match status" value="1"/>
</dbReference>
<name>A0A4R2KZH5_9GAMM</name>
<dbReference type="SUPFAM" id="SSF103473">
    <property type="entry name" value="MFS general substrate transporter"/>
    <property type="match status" value="1"/>
</dbReference>
<feature type="transmembrane region" description="Helical" evidence="4">
    <location>
        <begin position="171"/>
        <end position="190"/>
    </location>
</feature>
<feature type="transmembrane region" description="Helical" evidence="4">
    <location>
        <begin position="356"/>
        <end position="377"/>
    </location>
</feature>
<feature type="domain" description="Major facilitator superfamily (MFS) profile" evidence="5">
    <location>
        <begin position="14"/>
        <end position="412"/>
    </location>
</feature>
<keyword evidence="7" id="KW-1185">Reference proteome</keyword>
<feature type="transmembrane region" description="Helical" evidence="4">
    <location>
        <begin position="265"/>
        <end position="286"/>
    </location>
</feature>
<gene>
    <name evidence="6" type="ORF">EV688_101142</name>
</gene>
<reference evidence="6 7" key="1">
    <citation type="submission" date="2019-03" db="EMBL/GenBank/DDBJ databases">
        <title>Genomic Encyclopedia of Type Strains, Phase IV (KMG-IV): sequencing the most valuable type-strain genomes for metagenomic binning, comparative biology and taxonomic classification.</title>
        <authorList>
            <person name="Goeker M."/>
        </authorList>
    </citation>
    <scope>NUCLEOTIDE SEQUENCE [LARGE SCALE GENOMIC DNA]</scope>
    <source>
        <strain evidence="6 7">DSM 23344</strain>
    </source>
</reference>
<dbReference type="PANTHER" id="PTHR11360">
    <property type="entry name" value="MONOCARBOXYLATE TRANSPORTER"/>
    <property type="match status" value="1"/>
</dbReference>
<comment type="caution">
    <text evidence="6">The sequence shown here is derived from an EMBL/GenBank/DDBJ whole genome shotgun (WGS) entry which is preliminary data.</text>
</comment>
<keyword evidence="2 4" id="KW-1133">Transmembrane helix</keyword>
<dbReference type="PROSITE" id="PS50850">
    <property type="entry name" value="MFS"/>
    <property type="match status" value="1"/>
</dbReference>
<protein>
    <submittedName>
        <fullName evidence="6">Putative MFS family arabinose efflux permease</fullName>
    </submittedName>
</protein>